<dbReference type="Proteomes" id="UP000719917">
    <property type="component" value="Unassembled WGS sequence"/>
</dbReference>
<evidence type="ECO:0000313" key="4">
    <source>
        <dbReference type="Proteomes" id="UP000728106"/>
    </source>
</evidence>
<comment type="caution">
    <text evidence="2">The sequence shown here is derived from an EMBL/GenBank/DDBJ whole genome shotgun (WGS) entry which is preliminary data.</text>
</comment>
<accession>A0A4Z0RJK2</accession>
<keyword evidence="4" id="KW-1185">Reference proteome</keyword>
<dbReference type="Proteomes" id="UP000808038">
    <property type="component" value="Unassembled WGS sequence"/>
</dbReference>
<reference evidence="3" key="1">
    <citation type="submission" date="2020-01" db="EMBL/GenBank/DDBJ databases">
        <title>First Reported Case and Whole Genome of Weissella confusa in an Equid.</title>
        <authorList>
            <person name="Little S.V."/>
            <person name="Lawhon S.D."/>
        </authorList>
    </citation>
    <scope>NUCLEOTIDE SEQUENCE</scope>
    <source>
        <strain evidence="3">718955</strain>
    </source>
</reference>
<organism evidence="2 4">
    <name type="scientific">Weissella confusa</name>
    <name type="common">Lactobacillus confusus</name>
    <dbReference type="NCBI Taxonomy" id="1583"/>
    <lineage>
        <taxon>Bacteria</taxon>
        <taxon>Bacillati</taxon>
        <taxon>Bacillota</taxon>
        <taxon>Bacilli</taxon>
        <taxon>Lactobacillales</taxon>
        <taxon>Lactobacillaceae</taxon>
        <taxon>Weissella</taxon>
    </lineage>
</organism>
<dbReference type="EMBL" id="JAAOCX010000003">
    <property type="protein sequence ID" value="MBJ7632063.1"/>
    <property type="molecule type" value="Genomic_DNA"/>
</dbReference>
<name>A0A4Z0RJK2_WEICO</name>
<gene>
    <name evidence="3" type="ORF">GTU77_07410</name>
    <name evidence="2" type="ORF">HAU20_11420</name>
    <name evidence="1" type="ORF">HAU43_02950</name>
</gene>
<dbReference type="EMBL" id="JAAOCP010000023">
    <property type="protein sequence ID" value="MBJ7639977.1"/>
    <property type="molecule type" value="Genomic_DNA"/>
</dbReference>
<dbReference type="Proteomes" id="UP000728106">
    <property type="component" value="Unassembled WGS sequence"/>
</dbReference>
<evidence type="ECO:0000313" key="2">
    <source>
        <dbReference type="EMBL" id="MBJ7639977.1"/>
    </source>
</evidence>
<proteinExistence type="predicted"/>
<reference evidence="2" key="2">
    <citation type="submission" date="2020-02" db="EMBL/GenBank/DDBJ databases">
        <authorList>
            <person name="Fontana A."/>
            <person name="Patrone V."/>
            <person name="Morelli L."/>
        </authorList>
    </citation>
    <scope>NUCLEOTIDE SEQUENCE</scope>
    <source>
        <strain evidence="1">CCUG 30943</strain>
        <strain evidence="2">CCUG 43002</strain>
    </source>
</reference>
<protein>
    <submittedName>
        <fullName evidence="2">Uncharacterized protein</fullName>
    </submittedName>
</protein>
<dbReference type="AlphaFoldDB" id="A0A4Z0RJK2"/>
<dbReference type="RefSeq" id="WP_003607801.1">
    <property type="nucleotide sequence ID" value="NZ_ALXH01000143.1"/>
</dbReference>
<reference evidence="2 4" key="3">
    <citation type="journal article" date="2021" name="Int. J. Food Microbiol.">
        <title>Safety demonstration of a microbial species for use in the food chain: Weissella confusa.</title>
        <authorList>
            <person name="Bourdichon F."/>
            <person name="Patrone V."/>
            <person name="Fontana A."/>
            <person name="Milani G."/>
            <person name="Morelli L."/>
        </authorList>
    </citation>
    <scope>NUCLEOTIDE SEQUENCE [LARGE SCALE GENOMIC DNA]</scope>
    <source>
        <strain evidence="1">CCUG 30943</strain>
        <strain evidence="2 4">CCUG 43002</strain>
    </source>
</reference>
<sequence length="96" mass="11017">MALDPLMLRAVILRAPQYERAVALLWNEWNRFVVSHPISPTTIAATDAQFAIALYEADLVEQADVADDFEQFIETNQQWLGDDAASWLEEWHDGRE</sequence>
<evidence type="ECO:0000313" key="3">
    <source>
        <dbReference type="EMBL" id="NBA12042.1"/>
    </source>
</evidence>
<evidence type="ECO:0000313" key="1">
    <source>
        <dbReference type="EMBL" id="MBJ7632063.1"/>
    </source>
</evidence>
<dbReference type="EMBL" id="JAAAMQ010000017">
    <property type="protein sequence ID" value="NBA12042.1"/>
    <property type="molecule type" value="Genomic_DNA"/>
</dbReference>